<evidence type="ECO:0000256" key="3">
    <source>
        <dbReference type="SAM" id="MobiDB-lite"/>
    </source>
</evidence>
<reference evidence="5" key="1">
    <citation type="journal article" date="2020" name="Stud. Mycol.">
        <title>101 Dothideomycetes genomes: a test case for predicting lifestyles and emergence of pathogens.</title>
        <authorList>
            <person name="Haridas S."/>
            <person name="Albert R."/>
            <person name="Binder M."/>
            <person name="Bloem J."/>
            <person name="Labutti K."/>
            <person name="Salamov A."/>
            <person name="Andreopoulos B."/>
            <person name="Baker S."/>
            <person name="Barry K."/>
            <person name="Bills G."/>
            <person name="Bluhm B."/>
            <person name="Cannon C."/>
            <person name="Castanera R."/>
            <person name="Culley D."/>
            <person name="Daum C."/>
            <person name="Ezra D."/>
            <person name="Gonzalez J."/>
            <person name="Henrissat B."/>
            <person name="Kuo A."/>
            <person name="Liang C."/>
            <person name="Lipzen A."/>
            <person name="Lutzoni F."/>
            <person name="Magnuson J."/>
            <person name="Mondo S."/>
            <person name="Nolan M."/>
            <person name="Ohm R."/>
            <person name="Pangilinan J."/>
            <person name="Park H.-J."/>
            <person name="Ramirez L."/>
            <person name="Alfaro M."/>
            <person name="Sun H."/>
            <person name="Tritt A."/>
            <person name="Yoshinaga Y."/>
            <person name="Zwiers L.-H."/>
            <person name="Turgeon B."/>
            <person name="Goodwin S."/>
            <person name="Spatafora J."/>
            <person name="Crous P."/>
            <person name="Grigoriev I."/>
        </authorList>
    </citation>
    <scope>NUCLEOTIDE SEQUENCE</scope>
    <source>
        <strain evidence="5">CBS 121739</strain>
    </source>
</reference>
<dbReference type="Pfam" id="PF00639">
    <property type="entry name" value="Rotamase"/>
    <property type="match status" value="1"/>
</dbReference>
<accession>A0A6A6W7Q9</accession>
<keyword evidence="1 2" id="KW-0697">Rotamase</keyword>
<dbReference type="OrthoDB" id="1911748at2759"/>
<protein>
    <recommendedName>
        <fullName evidence="2">Peptidyl-prolyl cis-trans isomerase</fullName>
        <ecNumber evidence="2">5.2.1.8</ecNumber>
    </recommendedName>
</protein>
<dbReference type="InterPro" id="IPR046357">
    <property type="entry name" value="PPIase_dom_sf"/>
</dbReference>
<comment type="catalytic activity">
    <reaction evidence="2">
        <text>[protein]-peptidylproline (omega=180) = [protein]-peptidylproline (omega=0)</text>
        <dbReference type="Rhea" id="RHEA:16237"/>
        <dbReference type="Rhea" id="RHEA-COMP:10747"/>
        <dbReference type="Rhea" id="RHEA-COMP:10748"/>
        <dbReference type="ChEBI" id="CHEBI:83833"/>
        <dbReference type="ChEBI" id="CHEBI:83834"/>
        <dbReference type="EC" id="5.2.1.8"/>
    </reaction>
</comment>
<keyword evidence="1 2" id="KW-0413">Isomerase</keyword>
<dbReference type="Proteomes" id="UP000799437">
    <property type="component" value="Unassembled WGS sequence"/>
</dbReference>
<evidence type="ECO:0000256" key="2">
    <source>
        <dbReference type="RuleBase" id="RU363014"/>
    </source>
</evidence>
<dbReference type="InterPro" id="IPR050245">
    <property type="entry name" value="PrsA_foldase"/>
</dbReference>
<gene>
    <name evidence="5" type="ORF">EJ05DRAFT_476274</name>
</gene>
<proteinExistence type="predicted"/>
<feature type="domain" description="PpiC" evidence="4">
    <location>
        <begin position="59"/>
        <end position="151"/>
    </location>
</feature>
<dbReference type="PANTHER" id="PTHR47245">
    <property type="entry name" value="PEPTIDYLPROLYL ISOMERASE"/>
    <property type="match status" value="1"/>
</dbReference>
<dbReference type="AlphaFoldDB" id="A0A6A6W7Q9"/>
<evidence type="ECO:0000313" key="6">
    <source>
        <dbReference type="Proteomes" id="UP000799437"/>
    </source>
</evidence>
<dbReference type="Gene3D" id="3.10.50.40">
    <property type="match status" value="1"/>
</dbReference>
<keyword evidence="6" id="KW-1185">Reference proteome</keyword>
<organism evidence="5 6">
    <name type="scientific">Pseudovirgaria hyperparasitica</name>
    <dbReference type="NCBI Taxonomy" id="470096"/>
    <lineage>
        <taxon>Eukaryota</taxon>
        <taxon>Fungi</taxon>
        <taxon>Dikarya</taxon>
        <taxon>Ascomycota</taxon>
        <taxon>Pezizomycotina</taxon>
        <taxon>Dothideomycetes</taxon>
        <taxon>Dothideomycetes incertae sedis</taxon>
        <taxon>Acrospermales</taxon>
        <taxon>Acrospermaceae</taxon>
        <taxon>Pseudovirgaria</taxon>
    </lineage>
</organism>
<dbReference type="RefSeq" id="XP_033600441.1">
    <property type="nucleotide sequence ID" value="XM_033743992.1"/>
</dbReference>
<dbReference type="GO" id="GO:0003755">
    <property type="term" value="F:peptidyl-prolyl cis-trans isomerase activity"/>
    <property type="evidence" value="ECO:0007669"/>
    <property type="project" value="UniProtKB-UniRule"/>
</dbReference>
<dbReference type="GeneID" id="54485046"/>
<evidence type="ECO:0000256" key="1">
    <source>
        <dbReference type="PROSITE-ProRule" id="PRU00278"/>
    </source>
</evidence>
<evidence type="ECO:0000259" key="4">
    <source>
        <dbReference type="PROSITE" id="PS50198"/>
    </source>
</evidence>
<dbReference type="PANTHER" id="PTHR47245:SF2">
    <property type="entry name" value="PEPTIDYL-PROLYL CIS-TRANS ISOMERASE HP_0175-RELATED"/>
    <property type="match status" value="1"/>
</dbReference>
<dbReference type="EC" id="5.2.1.8" evidence="2"/>
<dbReference type="SUPFAM" id="SSF54534">
    <property type="entry name" value="FKBP-like"/>
    <property type="match status" value="1"/>
</dbReference>
<dbReference type="EMBL" id="ML996572">
    <property type="protein sequence ID" value="KAF2757990.1"/>
    <property type="molecule type" value="Genomic_DNA"/>
</dbReference>
<evidence type="ECO:0000313" key="5">
    <source>
        <dbReference type="EMBL" id="KAF2757990.1"/>
    </source>
</evidence>
<dbReference type="PROSITE" id="PS50198">
    <property type="entry name" value="PPIC_PPIASE_2"/>
    <property type="match status" value="1"/>
</dbReference>
<name>A0A6A6W7Q9_9PEZI</name>
<dbReference type="InterPro" id="IPR000297">
    <property type="entry name" value="PPIase_PpiC"/>
</dbReference>
<sequence>MPKPKPQPKDTKSRTTTTTTNPKSSNKGLTIIDTLDAKYAKAPKLWHDEYPEISALKGVQSAKCSGIFTSKEGPMRSALEELRAGTDWAAVVEKYSEEKKKNGGALGVISKVGNMAEFTDVALWLPVSQGGNMWIGTAKSKEGYHIIKVDAR</sequence>
<feature type="region of interest" description="Disordered" evidence="3">
    <location>
        <begin position="1"/>
        <end position="27"/>
    </location>
</feature>